<dbReference type="FunFam" id="2.60.40.10:FF:000032">
    <property type="entry name" value="palladin isoform X1"/>
    <property type="match status" value="1"/>
</dbReference>
<evidence type="ECO:0000313" key="8">
    <source>
        <dbReference type="Proteomes" id="UP000015103"/>
    </source>
</evidence>
<keyword evidence="1" id="KW-0677">Repeat</keyword>
<dbReference type="EMBL" id="ACPB03027465">
    <property type="status" value="NOT_ANNOTATED_CDS"/>
    <property type="molecule type" value="Genomic_DNA"/>
</dbReference>
<feature type="compositionally biased region" description="Basic and acidic residues" evidence="5">
    <location>
        <begin position="3373"/>
        <end position="3462"/>
    </location>
</feature>
<feature type="domain" description="Ig-like" evidence="6">
    <location>
        <begin position="245"/>
        <end position="336"/>
    </location>
</feature>
<dbReference type="FunFam" id="2.60.40.10:FF:001307">
    <property type="entry name" value="Stretchin-Mlck, isoform V"/>
    <property type="match status" value="2"/>
</dbReference>
<feature type="compositionally biased region" description="Basic and acidic residues" evidence="5">
    <location>
        <begin position="3311"/>
        <end position="3365"/>
    </location>
</feature>
<keyword evidence="2" id="KW-1015">Disulfide bond</keyword>
<feature type="compositionally biased region" description="Basic and acidic residues" evidence="5">
    <location>
        <begin position="3250"/>
        <end position="3278"/>
    </location>
</feature>
<evidence type="ECO:0000256" key="5">
    <source>
        <dbReference type="SAM" id="MobiDB-lite"/>
    </source>
</evidence>
<feature type="compositionally biased region" description="Basic and acidic residues" evidence="5">
    <location>
        <begin position="3136"/>
        <end position="3157"/>
    </location>
</feature>
<feature type="coiled-coil region" evidence="4">
    <location>
        <begin position="2915"/>
        <end position="2962"/>
    </location>
</feature>
<dbReference type="STRING" id="13249.T1H9C3"/>
<dbReference type="Proteomes" id="UP000015103">
    <property type="component" value="Unassembled WGS sequence"/>
</dbReference>
<feature type="domain" description="Ig-like" evidence="6">
    <location>
        <begin position="149"/>
        <end position="229"/>
    </location>
</feature>
<dbReference type="PANTHER" id="PTHR13817:SF171">
    <property type="entry name" value="STRETCHIN-MLCK, ISOFORM U"/>
    <property type="match status" value="1"/>
</dbReference>
<dbReference type="InParanoid" id="T1H9C3"/>
<protein>
    <recommendedName>
        <fullName evidence="6">Ig-like domain-containing protein</fullName>
    </recommendedName>
</protein>
<evidence type="ECO:0000313" key="7">
    <source>
        <dbReference type="EnsemblMetazoa" id="RPRC000625-PA"/>
    </source>
</evidence>
<evidence type="ECO:0000256" key="1">
    <source>
        <dbReference type="ARBA" id="ARBA00022737"/>
    </source>
</evidence>
<dbReference type="InterPro" id="IPR050964">
    <property type="entry name" value="Striated_Muscle_Regulatory"/>
</dbReference>
<feature type="compositionally biased region" description="Basic and acidic residues" evidence="5">
    <location>
        <begin position="3178"/>
        <end position="3198"/>
    </location>
</feature>
<feature type="compositionally biased region" description="Polar residues" evidence="5">
    <location>
        <begin position="3235"/>
        <end position="3245"/>
    </location>
</feature>
<feature type="compositionally biased region" description="Basic and acidic residues" evidence="5">
    <location>
        <begin position="3212"/>
        <end position="3231"/>
    </location>
</feature>
<feature type="region of interest" description="Disordered" evidence="5">
    <location>
        <begin position="3115"/>
        <end position="3462"/>
    </location>
</feature>
<feature type="domain" description="Ig-like" evidence="6">
    <location>
        <begin position="542"/>
        <end position="620"/>
    </location>
</feature>
<dbReference type="InterPro" id="IPR003599">
    <property type="entry name" value="Ig_sub"/>
</dbReference>
<evidence type="ECO:0000259" key="6">
    <source>
        <dbReference type="PROSITE" id="PS50835"/>
    </source>
</evidence>
<feature type="region of interest" description="Disordered" evidence="5">
    <location>
        <begin position="2540"/>
        <end position="2570"/>
    </location>
</feature>
<dbReference type="EnsemblMetazoa" id="RPRC000625-RA">
    <property type="protein sequence ID" value="RPRC000625-PA"/>
    <property type="gene ID" value="RPRC000625"/>
</dbReference>
<dbReference type="eggNOG" id="KOG3510">
    <property type="taxonomic scope" value="Eukaryota"/>
</dbReference>
<reference evidence="7" key="1">
    <citation type="submission" date="2015-05" db="UniProtKB">
        <authorList>
            <consortium name="EnsemblMetazoa"/>
        </authorList>
    </citation>
    <scope>IDENTIFICATION</scope>
</reference>
<dbReference type="Pfam" id="PF07679">
    <property type="entry name" value="I-set"/>
    <property type="match status" value="6"/>
</dbReference>
<evidence type="ECO:0000256" key="2">
    <source>
        <dbReference type="ARBA" id="ARBA00023157"/>
    </source>
</evidence>
<name>T1H9C3_RHOPR</name>
<dbReference type="SUPFAM" id="SSF48726">
    <property type="entry name" value="Immunoglobulin"/>
    <property type="match status" value="6"/>
</dbReference>
<dbReference type="Gene3D" id="2.60.40.10">
    <property type="entry name" value="Immunoglobulins"/>
    <property type="match status" value="6"/>
</dbReference>
<proteinExistence type="predicted"/>
<organism evidence="7 8">
    <name type="scientific">Rhodnius prolixus</name>
    <name type="common">Triatomid bug</name>
    <dbReference type="NCBI Taxonomy" id="13249"/>
    <lineage>
        <taxon>Eukaryota</taxon>
        <taxon>Metazoa</taxon>
        <taxon>Ecdysozoa</taxon>
        <taxon>Arthropoda</taxon>
        <taxon>Hexapoda</taxon>
        <taxon>Insecta</taxon>
        <taxon>Pterygota</taxon>
        <taxon>Neoptera</taxon>
        <taxon>Paraneoptera</taxon>
        <taxon>Hemiptera</taxon>
        <taxon>Heteroptera</taxon>
        <taxon>Panheteroptera</taxon>
        <taxon>Cimicomorpha</taxon>
        <taxon>Reduviidae</taxon>
        <taxon>Triatominae</taxon>
        <taxon>Rhodnius</taxon>
    </lineage>
</organism>
<dbReference type="InterPro" id="IPR007110">
    <property type="entry name" value="Ig-like_dom"/>
</dbReference>
<keyword evidence="3" id="KW-0393">Immunoglobulin domain</keyword>
<dbReference type="InterPro" id="IPR036179">
    <property type="entry name" value="Ig-like_dom_sf"/>
</dbReference>
<evidence type="ECO:0000256" key="4">
    <source>
        <dbReference type="SAM" id="Coils"/>
    </source>
</evidence>
<evidence type="ECO:0000256" key="3">
    <source>
        <dbReference type="ARBA" id="ARBA00023319"/>
    </source>
</evidence>
<keyword evidence="8" id="KW-1185">Reference proteome</keyword>
<dbReference type="OMA" id="FANICHE"/>
<dbReference type="VEuPathDB" id="VectorBase:RPRC000625"/>
<sequence>IDIRDASRSRWRDRMLGNGRDGREDIVVNNHHECIGRNTTSPVVPTAGSRPQLARRLSDLSVKVGTRTRFLVEVISATPVNVKWEKDGVAVEEDDHVRLVTEGQFHCIDISPVTLEDSGVWRVRVTNSFGATTSAAQLSLIVPKAYKEPEFVEPLRAVLTAQGTVSLECKVVGVPTPGLRWFKGDSEIKAGDVLALSHTQTDPSSLGTYTCLATNCMGSAKSTSIVHIDGAPTEGQSFLPSGPKPAFIRELRNERVKIGATITLECKVNVPPWPEQVSWYSPKGEAVESERLHIMEDGAGIYSLRINSVSAEDNGQWKCVASSKQGVKSMTTCTISVNFPKNYRKPKFLESLKAILTEEGLVSFECKVVGYPTPHLSWFKDGQELKPGDVYQLTGTNSLGSYCCIARNCMGEAESSAELTLEDIKSQLSEEERLQLTSEQLPPRFIQGLKSIEAKISENHKFTVQVSVFPEPTVLWFRDEEIIENNDRIKLEKEKLGFYHLTINKLEFPDQAEWKCVATNDFGQSITSCFLKLNIPRHYKKPKFLEDLKAVLSEEGAVNLECKVIGVPQPKLKWYKDGKELKPGDIHRIISGQDGTCCLGTYTCLAQNCMGTVSSSASLLGFEDKGQKVPDGTADVAGRGQVLTHDRSLSTIHEERTSQLHDTDKSTTIDDRAEEISFSFDGKEVSVSLYETPDLTEEEALQIVEMYADQISEHVSEHNVVELPPMRFTKESSTSGKLMMEAVVIDVSPEYFTTAPMSPRVIEDDLRTDMDVDDEFSMLEEAAISNLSPDEAAPVEILDELMESAPPIKPPRAKHKSVQDEAIEENNEPPVKRRAKKKSSDSEKEDDSLQEFERRKNLSKIQSEQQFQRRRTESELEDDSLYEFENRKTKEEFKSCHEDLGKCSPETGVAQTSENESMYSAVKTLAGASIDSKKSLTEDEGTFDTAEDSAFDKSEMSALESLAQSLHEIQKNLAVVASDSSAEMHSAHDLLESIAQPLSDVQKSIELVEAKMTDIPAGHCTSEVLQTLVEPITELQKNFALLERSSLPTILASVTGPLQELNREMTLIQQAAQARTEEHYNKSVEEVQETLTKIIERQQSVPSDTKIHDKLSHELHALEEKANDELETYYDKLLSLATDFRRRANVEDDKEIVDILKSVGDFVKPLKHLAAITSKCIAVIVEDNQLGIVPSAKVVEFLLKPLETLKTSLILLENVNMLRSHKAIRGAGIPVLYKISVPMDELETTIKLVENLSAHTAVEFLVPPLENLMKIVSELDITSGGEGFLENLPKQGAPVVRKLDNSLAVILRCIETIEKGVAVGDTERGLISKLPAITKPIEDLQKNLRTIEKNLNAEALTYEDVYNIAQELSKPLQSIRSEFSILQHEIEADQFGNEENPEQIALKSLIQPLESVQNCISSFHETVMCKSPEDPMHIRFVLFALKELNEPFGTLCSNIIKTEGAILGQGDPFRGLKILSRCVRDLRDVSSTLKTDFTLVESISTMLQKPLTQVLTSLENILQTVDKKGKETVNTDLLKQMEEPFKALQTVLLEIESGLDEPAAKEGANSEFRQAIRELRRSILIMQDQSSFEYGDEPSTIESNIETLQSLIQPLQVLKGRFTEIQRTSNKALIKADRALTSLRDSSRRVAATISEYKIQKLGSQEVLNILESLGHTIDKLENAVDDTNTWLGKEGKINDVRLKMEKILKTASEQLGNMCSQADDLAVSLEPGKRKSLVLIQDVIHDLKAAIEQSMQLLIEGGKSMITERNKSTLIAIEQLSAAMTSFHGQLNELDEFTLAGSLPRGLEALKQYVDTLAKNLNNIVATHTFDKNDQIILELVTNDVKSVQRVVDNLAQEGATDSARVKFVLAKVESLEEDLKDIARGMDSGDVMKKACQIALTVINIGEELLANKNENKMETLPVQEEPEVCVIGEILESVDCLESSFGKLKKSGRLAETVSETALADVSLEITMLLGMAEDLATGATGELLDKAHMICSPIKDIEEKIIHALEITNPEIEEIAEKLQQINKSLITAIKLSEKTEQEKEFEKLFSYDTLISSVDIPIIKSIVSSIGFMQTQLPTFAVNMNPKKEKLIKFLDSFENSLVKFGECVTTRQDEDELMDYLSNMRIELSKVQEGNMKPIQQLSQVVESLKDCVHPGGLSQILPELQAVLTPLRQLHEQLSRANKLQNITEQEVKYIEQFNEASNDLEISLVQLEKAAVSSGKLETESMSQVIERLVNYVREIEVEIPVQETEKDESILRPILQPILKMQHTVHELKVACDSHEKAKTVDILQSIAKPIRDLRTNVAIIYDQIMISHSPSQLDELKEAVAMVTNQASMGSHLLKYPLVQLQARLDELDAASELDEVVSEITGPVEELKKAMEILESEGEKSPLMQLCHQIIDFISKTADDTLSEMSSIDHASKAMTFETDPLLNAAILRHSLQEEQSISDLSVSSDTFTKAQEIEHFTEARAVTVDQLTAFNELKYFDISSVSNDVASIKDISNSGTYKATECVPVIQYRPDEKEGVIQSIVETSGIENKLSEDNAPKDVKEVRARSSKRGEKSAEKEQAEIREKLTMTEEMLLGENTLGKDESESPDNLKESKTKVLVPTKQNVEGINTILDEKQLNLPEALTEAPETIIKKETKIAESLRISEPKDNSQIKKSETSNEDLSKTGRELVGEAKSSELKSEETEKKVIKKKDLTKIGLSEDKVTGKDASKELTKQERSQDQKAEIFFADEKSNILGTNEKSDSKTDSNLDIKVPSLSRTEAQIIDNLEQFNTAIGELEKGLLQLEKAITTSSKMEIGFLAEVDRIVQFIDPKIQKATDESKSLQPLFQSIIEIQGSIAEIKEASEKGQREKAANVVQNMAKSLGEYKLNFANICHEGVLNQSTSDLEELKEAVTLIASQTPEKCQTLKRPLLQLQAKLENLEEAPEFEEVVSEISETVTALREAVETLETEGEQSILLKLCHQVVDIITKSTDNTLSEMSSVSQSTKALVKESELLLNAASLSHNLQEDQTFSDISEASESVTYAKEVVYNRPTAVVITEEQIALNEASKLNTSTLTAEVAQIKDASLGLNLAASSEITVVSPDNEGIPIRKDRDKVPELAIVEKTDTKQSETSPSDNVAMQKESLLKEETVQAKERAAKTSREENAAEGQKAATTLVKDANKATTVKKEESELIEERGINSEEQILKKQKQISTESVQAKSKDSILTEESKHEHEKSDKPTIQGKSISKTNEATPPDVEDKKKEDVHKKGTIREEPKKVESDKKTIDNQTENGSKLKEFKISVEGEIRNKQKVTSPADDVTRKDSLVKEELKKQEDIKDKPSGEIKTAKSQKEISPAKDAGKKDSLVAEELKGQEVIQIKPSDEEKTAKKQKEISPIKDAPKEESLTKVQKDREITPIIEEKTAKRQIETSPGKDTKKKEESNIEEDKKMNARSEEKTTQNQKETHPIKK</sequence>
<feature type="compositionally biased region" description="Basic and acidic residues" evidence="5">
    <location>
        <begin position="2541"/>
        <end position="2570"/>
    </location>
</feature>
<dbReference type="PANTHER" id="PTHR13817">
    <property type="entry name" value="TITIN"/>
    <property type="match status" value="1"/>
</dbReference>
<feature type="region of interest" description="Disordered" evidence="5">
    <location>
        <begin position="2653"/>
        <end position="2688"/>
    </location>
</feature>
<dbReference type="InterPro" id="IPR013783">
    <property type="entry name" value="Ig-like_fold"/>
</dbReference>
<dbReference type="SMART" id="SM00409">
    <property type="entry name" value="IG"/>
    <property type="match status" value="6"/>
</dbReference>
<dbReference type="FunFam" id="2.60.40.10:FF:001894">
    <property type="entry name" value="Stretchin-Mlck, isoform V"/>
    <property type="match status" value="1"/>
</dbReference>
<dbReference type="InterPro" id="IPR013098">
    <property type="entry name" value="Ig_I-set"/>
</dbReference>
<keyword evidence="4" id="KW-0175">Coiled coil</keyword>
<feature type="compositionally biased region" description="Basic and acidic residues" evidence="5">
    <location>
        <begin position="3286"/>
        <end position="3301"/>
    </location>
</feature>
<dbReference type="PROSITE" id="PS50835">
    <property type="entry name" value="IG_LIKE"/>
    <property type="match status" value="6"/>
</dbReference>
<dbReference type="HOGENOM" id="CLU_225895_0_0_1"/>
<feature type="region of interest" description="Disordered" evidence="5">
    <location>
        <begin position="805"/>
        <end position="877"/>
    </location>
</feature>
<feature type="domain" description="Ig-like" evidence="6">
    <location>
        <begin position="443"/>
        <end position="527"/>
    </location>
</feature>
<dbReference type="InterPro" id="IPR003598">
    <property type="entry name" value="Ig_sub2"/>
</dbReference>
<feature type="coiled-coil region" evidence="4">
    <location>
        <begin position="2174"/>
        <end position="2218"/>
    </location>
</feature>
<feature type="domain" description="Ig-like" evidence="6">
    <location>
        <begin position="51"/>
        <end position="139"/>
    </location>
</feature>
<feature type="domain" description="Ig-like" evidence="6">
    <location>
        <begin position="346"/>
        <end position="420"/>
    </location>
</feature>
<dbReference type="SMART" id="SM00408">
    <property type="entry name" value="IGc2"/>
    <property type="match status" value="5"/>
</dbReference>
<accession>T1H9C3</accession>